<feature type="transmembrane region" description="Helical" evidence="2">
    <location>
        <begin position="354"/>
        <end position="383"/>
    </location>
</feature>
<dbReference type="Proteomes" id="UP000053447">
    <property type="component" value="Unassembled WGS sequence"/>
</dbReference>
<dbReference type="OrthoDB" id="264392at2759"/>
<dbReference type="InterPro" id="IPR025969">
    <property type="entry name" value="ABA_GPCR_dom"/>
</dbReference>
<evidence type="ECO:0000256" key="1">
    <source>
        <dbReference type="SAM" id="MobiDB-lite"/>
    </source>
</evidence>
<keyword evidence="5" id="KW-1185">Reference proteome</keyword>
<evidence type="ECO:0000259" key="3">
    <source>
        <dbReference type="Pfam" id="PF12430"/>
    </source>
</evidence>
<dbReference type="Pfam" id="PF12430">
    <property type="entry name" value="ABA_GPCR"/>
    <property type="match status" value="1"/>
</dbReference>
<gene>
    <name evidence="4" type="ORF">T551_02472</name>
</gene>
<dbReference type="GeneID" id="28940990"/>
<feature type="compositionally biased region" description="Basic and acidic residues" evidence="1">
    <location>
        <begin position="123"/>
        <end position="134"/>
    </location>
</feature>
<dbReference type="AlphaFoldDB" id="A0A0W4ZJQ6"/>
<evidence type="ECO:0000313" key="5">
    <source>
        <dbReference type="Proteomes" id="UP000053447"/>
    </source>
</evidence>
<evidence type="ECO:0000256" key="2">
    <source>
        <dbReference type="SAM" id="Phobius"/>
    </source>
</evidence>
<keyword evidence="2" id="KW-1133">Transmembrane helix</keyword>
<feature type="domain" description="Abscisic acid G-protein coupled receptor-like" evidence="3">
    <location>
        <begin position="186"/>
        <end position="434"/>
    </location>
</feature>
<dbReference type="PANTHER" id="PTHR15948">
    <property type="entry name" value="G-PROTEIN COUPLED RECEPTOR 89-RELATED"/>
    <property type="match status" value="1"/>
</dbReference>
<sequence>MYVFWKLEDYLLYLPAGMAERTERAERVLEGVGRKSGERGNGYSGYNEYNGYSGYIGRWLKHVGYIGVGIMGTLSGVGAGRAVHETWFLADKAGYGRESRVDQAEAAGNRGGAAAGTWRRRSRDSEGRDAGMDGVDEKKIQEKGWVYKVEQLWEELVALERHEEYLKGELETQERKTREIEADKGIIGWARRAGGYIFGIYCGYRIVTNFVALWVGWGGQKGKIQGIAGIAGMGAEEGARGGQEKMRGAVGVEGGCRMSSLDPIHGRLGGYMTRWNPNLNCDAWIQQIAFLGSGGILLASIHGILDIFHKCIEGGWGELRGIGGMECIDAGGWGKNIARHLLRGALILPGEQTILFFASIAGFYGLSAAMLLPPMLPIMYGYVSNSSKHMVNQHLYREALVASLGLSFDPYLLQYWFSLLFSIAALVTILASILSSLFSFDLDDSFSDKRYV</sequence>
<reference evidence="5" key="1">
    <citation type="journal article" date="2016" name="Nat. Commun.">
        <title>Genome analysis of three Pneumocystis species reveals adaptation mechanisms to life exclusively in mammalian hosts.</title>
        <authorList>
            <person name="Ma L."/>
            <person name="Chen Z."/>
            <person name="Huang D.W."/>
            <person name="Kutty G."/>
            <person name="Ishihara M."/>
            <person name="Wang H."/>
            <person name="Abouelleil A."/>
            <person name="Bishop L."/>
            <person name="Davey E."/>
            <person name="Deng R."/>
            <person name="Deng X."/>
            <person name="Fan L."/>
            <person name="Fantoni G."/>
            <person name="Fitzgerald M."/>
            <person name="Gogineni E."/>
            <person name="Goldberg J.M."/>
            <person name="Handley G."/>
            <person name="Hu X."/>
            <person name="Huber C."/>
            <person name="Jiao X."/>
            <person name="Jones K."/>
            <person name="Levin J.Z."/>
            <person name="Liu Y."/>
            <person name="Macdonald P."/>
            <person name="Melnikov A."/>
            <person name="Raley C."/>
            <person name="Sassi M."/>
            <person name="Sherman B.T."/>
            <person name="Song X."/>
            <person name="Sykes S."/>
            <person name="Tran B."/>
            <person name="Walsh L."/>
            <person name="Xia Y."/>
            <person name="Yang J."/>
            <person name="Young S."/>
            <person name="Zeng Q."/>
            <person name="Zheng X."/>
            <person name="Stephens R."/>
            <person name="Nusbaum C."/>
            <person name="Birren B.W."/>
            <person name="Azadi P."/>
            <person name="Lempicki R.A."/>
            <person name="Cuomo C.A."/>
            <person name="Kovacs J.A."/>
        </authorList>
    </citation>
    <scope>NUCLEOTIDE SEQUENCE [LARGE SCALE GENOMIC DNA]</scope>
    <source>
        <strain evidence="5">RU7</strain>
    </source>
</reference>
<evidence type="ECO:0000313" key="4">
    <source>
        <dbReference type="EMBL" id="KTW28622.1"/>
    </source>
</evidence>
<protein>
    <recommendedName>
        <fullName evidence="3">Abscisic acid G-protein coupled receptor-like domain-containing protein</fullName>
    </recommendedName>
</protein>
<organism evidence="4 5">
    <name type="scientific">Pneumocystis jirovecii (strain RU7)</name>
    <name type="common">Human pneumocystis pneumonia agent</name>
    <dbReference type="NCBI Taxonomy" id="1408657"/>
    <lineage>
        <taxon>Eukaryota</taxon>
        <taxon>Fungi</taxon>
        <taxon>Dikarya</taxon>
        <taxon>Ascomycota</taxon>
        <taxon>Taphrinomycotina</taxon>
        <taxon>Pneumocystomycetes</taxon>
        <taxon>Pneumocystaceae</taxon>
        <taxon>Pneumocystis</taxon>
    </lineage>
</organism>
<keyword evidence="2" id="KW-0472">Membrane</keyword>
<name>A0A0W4ZJQ6_PNEJ7</name>
<dbReference type="RefSeq" id="XP_018228957.1">
    <property type="nucleotide sequence ID" value="XM_018374735.1"/>
</dbReference>
<dbReference type="EMBL" id="LFWA01000011">
    <property type="protein sequence ID" value="KTW28622.1"/>
    <property type="molecule type" value="Genomic_DNA"/>
</dbReference>
<keyword evidence="2" id="KW-0812">Transmembrane</keyword>
<comment type="caution">
    <text evidence="4">The sequence shown here is derived from an EMBL/GenBank/DDBJ whole genome shotgun (WGS) entry which is preliminary data.</text>
</comment>
<accession>A0A0W4ZJQ6</accession>
<dbReference type="PANTHER" id="PTHR15948:SF0">
    <property type="entry name" value="GOLGI PH REGULATOR A-RELATED"/>
    <property type="match status" value="1"/>
</dbReference>
<proteinExistence type="predicted"/>
<dbReference type="InterPro" id="IPR015672">
    <property type="entry name" value="GPHR/GTG"/>
</dbReference>
<feature type="region of interest" description="Disordered" evidence="1">
    <location>
        <begin position="106"/>
        <end position="134"/>
    </location>
</feature>
<feature type="transmembrane region" description="Helical" evidence="2">
    <location>
        <begin position="419"/>
        <end position="440"/>
    </location>
</feature>
<dbReference type="VEuPathDB" id="FungiDB:T551_02472"/>